<name>A0ABR3FES8_9AGAR</name>
<organism evidence="1 2">
    <name type="scientific">Marasmius crinis-equi</name>
    <dbReference type="NCBI Taxonomy" id="585013"/>
    <lineage>
        <taxon>Eukaryota</taxon>
        <taxon>Fungi</taxon>
        <taxon>Dikarya</taxon>
        <taxon>Basidiomycota</taxon>
        <taxon>Agaricomycotina</taxon>
        <taxon>Agaricomycetes</taxon>
        <taxon>Agaricomycetidae</taxon>
        <taxon>Agaricales</taxon>
        <taxon>Marasmiineae</taxon>
        <taxon>Marasmiaceae</taxon>
        <taxon>Marasmius</taxon>
    </lineage>
</organism>
<dbReference type="SUPFAM" id="SSF51735">
    <property type="entry name" value="NAD(P)-binding Rossmann-fold domains"/>
    <property type="match status" value="1"/>
</dbReference>
<proteinExistence type="predicted"/>
<comment type="caution">
    <text evidence="1">The sequence shown here is derived from an EMBL/GenBank/DDBJ whole genome shotgun (WGS) entry which is preliminary data.</text>
</comment>
<keyword evidence="2" id="KW-1185">Reference proteome</keyword>
<dbReference type="Gene3D" id="3.40.50.720">
    <property type="entry name" value="NAD(P)-binding Rossmann-like Domain"/>
    <property type="match status" value="1"/>
</dbReference>
<accession>A0ABR3FES8</accession>
<sequence length="274" mass="30059">MNVFVMGGSKNIGYFSALRLLDAGSTVTFLLRDPACFDEDERIRKFLSSKAFLVKGDALVRSDVQKGWEAAEKNGNGKIDLLLLTVGGAPSFSFTKGFIIKPANLVTQSFLNALSTMPKAQLDSSAQPKIVVVSAAGVTKDSHAALPFLLKLLYATMPIPHNDKRGLERLAYYLAGWSWNERDVNREVLPADWQKQEDLPGSGTLKNVMVVRPALLTDGKCVADGGGKEKRPYRVGGDDFGGWTVSRQDVAHFIVDAVTSRWEEYGNKRVTIAY</sequence>
<dbReference type="EMBL" id="JBAHYK010000458">
    <property type="protein sequence ID" value="KAL0573816.1"/>
    <property type="molecule type" value="Genomic_DNA"/>
</dbReference>
<evidence type="ECO:0008006" key="3">
    <source>
        <dbReference type="Google" id="ProtNLM"/>
    </source>
</evidence>
<gene>
    <name evidence="1" type="ORF">V5O48_008124</name>
</gene>
<evidence type="ECO:0000313" key="1">
    <source>
        <dbReference type="EMBL" id="KAL0573816.1"/>
    </source>
</evidence>
<dbReference type="PANTHER" id="PTHR15020:SF50">
    <property type="entry name" value="UPF0659 PROTEIN YMR090W"/>
    <property type="match status" value="1"/>
</dbReference>
<protein>
    <recommendedName>
        <fullName evidence="3">NAD(P)-binding domain-containing protein</fullName>
    </recommendedName>
</protein>
<dbReference type="InterPro" id="IPR036291">
    <property type="entry name" value="NAD(P)-bd_dom_sf"/>
</dbReference>
<reference evidence="1 2" key="1">
    <citation type="submission" date="2024-02" db="EMBL/GenBank/DDBJ databases">
        <title>A draft genome for the cacao thread blight pathogen Marasmius crinis-equi.</title>
        <authorList>
            <person name="Cohen S.P."/>
            <person name="Baruah I.K."/>
            <person name="Amoako-Attah I."/>
            <person name="Bukari Y."/>
            <person name="Meinhardt L.W."/>
            <person name="Bailey B.A."/>
        </authorList>
    </citation>
    <scope>NUCLEOTIDE SEQUENCE [LARGE SCALE GENOMIC DNA]</scope>
    <source>
        <strain evidence="1 2">GH-76</strain>
    </source>
</reference>
<dbReference type="Proteomes" id="UP001465976">
    <property type="component" value="Unassembled WGS sequence"/>
</dbReference>
<dbReference type="PANTHER" id="PTHR15020">
    <property type="entry name" value="FLAVIN REDUCTASE-RELATED"/>
    <property type="match status" value="1"/>
</dbReference>
<evidence type="ECO:0000313" key="2">
    <source>
        <dbReference type="Proteomes" id="UP001465976"/>
    </source>
</evidence>